<dbReference type="RefSeq" id="WP_267025211.1">
    <property type="nucleotide sequence ID" value="NZ_JAIFZO010000002.1"/>
</dbReference>
<organism evidence="1 2">
    <name type="scientific">Streptomyces ortus</name>
    <dbReference type="NCBI Taxonomy" id="2867268"/>
    <lineage>
        <taxon>Bacteria</taxon>
        <taxon>Bacillati</taxon>
        <taxon>Actinomycetota</taxon>
        <taxon>Actinomycetes</taxon>
        <taxon>Kitasatosporales</taxon>
        <taxon>Streptomycetaceae</taxon>
        <taxon>Streptomyces</taxon>
    </lineage>
</organism>
<comment type="caution">
    <text evidence="1">The sequence shown here is derived from an EMBL/GenBank/DDBJ whole genome shotgun (WGS) entry which is preliminary data.</text>
</comment>
<reference evidence="1" key="1">
    <citation type="journal article" date="2022" name="bioRxiv">
        <title>Discovery and biosynthetic assessment of Streptomyces ortus sp nov. isolated from a deep-sea sponge.</title>
        <authorList>
            <person name="Williams S.E."/>
        </authorList>
    </citation>
    <scope>NUCLEOTIDE SEQUENCE</scope>
    <source>
        <strain evidence="1">A15ISP2-DRY2</strain>
    </source>
</reference>
<keyword evidence="2" id="KW-1185">Reference proteome</keyword>
<sequence>MTALTMADMTPAITALESLTVNHPQLPAALLHIRGTTLGAEQVIDVQFNHEADAFAAWCEALDIDTGGLESREGTFNWHTTAVTRYGGVTFVLYLNHRTAAWRAESLKVAA</sequence>
<name>A0ABT3V1F1_9ACTN</name>
<gene>
    <name evidence="1" type="ORF">K3769_04780</name>
</gene>
<dbReference type="EMBL" id="JAIFZO010000002">
    <property type="protein sequence ID" value="MCX4232108.1"/>
    <property type="molecule type" value="Genomic_DNA"/>
</dbReference>
<evidence type="ECO:0000313" key="1">
    <source>
        <dbReference type="EMBL" id="MCX4232108.1"/>
    </source>
</evidence>
<evidence type="ECO:0000313" key="2">
    <source>
        <dbReference type="Proteomes" id="UP001165590"/>
    </source>
</evidence>
<proteinExistence type="predicted"/>
<accession>A0ABT3V1F1</accession>
<dbReference type="Proteomes" id="UP001165590">
    <property type="component" value="Unassembled WGS sequence"/>
</dbReference>
<protein>
    <submittedName>
        <fullName evidence="1">Uncharacterized protein</fullName>
    </submittedName>
</protein>